<evidence type="ECO:0000313" key="15">
    <source>
        <dbReference type="Proteomes" id="UP001290861"/>
    </source>
</evidence>
<keyword evidence="8 12" id="KW-1133">Transmembrane helix</keyword>
<dbReference type="Proteomes" id="UP001290861">
    <property type="component" value="Unassembled WGS sequence"/>
</dbReference>
<proteinExistence type="predicted"/>
<feature type="transmembrane region" description="Helical" evidence="12">
    <location>
        <begin position="61"/>
        <end position="79"/>
    </location>
</feature>
<keyword evidence="7" id="KW-0862">Zinc</keyword>
<keyword evidence="15" id="KW-1185">Reference proteome</keyword>
<keyword evidence="2" id="KW-1003">Cell membrane</keyword>
<accession>A0ABU5MWZ7</accession>
<keyword evidence="9 14" id="KW-0482">Metalloprotease</keyword>
<evidence type="ECO:0000256" key="8">
    <source>
        <dbReference type="ARBA" id="ARBA00022989"/>
    </source>
</evidence>
<feature type="compositionally biased region" description="Polar residues" evidence="11">
    <location>
        <begin position="368"/>
        <end position="378"/>
    </location>
</feature>
<evidence type="ECO:0000256" key="10">
    <source>
        <dbReference type="ARBA" id="ARBA00023136"/>
    </source>
</evidence>
<evidence type="ECO:0000256" key="9">
    <source>
        <dbReference type="ARBA" id="ARBA00023049"/>
    </source>
</evidence>
<keyword evidence="3" id="KW-0645">Protease</keyword>
<organism evidence="14 15">
    <name type="scientific">Pontiella agarivorans</name>
    <dbReference type="NCBI Taxonomy" id="3038953"/>
    <lineage>
        <taxon>Bacteria</taxon>
        <taxon>Pseudomonadati</taxon>
        <taxon>Kiritimatiellota</taxon>
        <taxon>Kiritimatiellia</taxon>
        <taxon>Kiritimatiellales</taxon>
        <taxon>Pontiellaceae</taxon>
        <taxon>Pontiella</taxon>
    </lineage>
</organism>
<feature type="compositionally biased region" description="Low complexity" evidence="11">
    <location>
        <begin position="379"/>
        <end position="390"/>
    </location>
</feature>
<evidence type="ECO:0000256" key="7">
    <source>
        <dbReference type="ARBA" id="ARBA00022833"/>
    </source>
</evidence>
<evidence type="ECO:0000256" key="6">
    <source>
        <dbReference type="ARBA" id="ARBA00022801"/>
    </source>
</evidence>
<comment type="cofactor">
    <cofactor evidence="1">
        <name>Zn(2+)</name>
        <dbReference type="ChEBI" id="CHEBI:29105"/>
    </cofactor>
</comment>
<evidence type="ECO:0000256" key="4">
    <source>
        <dbReference type="ARBA" id="ARBA00022692"/>
    </source>
</evidence>
<feature type="transmembrane region" description="Helical" evidence="12">
    <location>
        <begin position="15"/>
        <end position="41"/>
    </location>
</feature>
<feature type="region of interest" description="Disordered" evidence="11">
    <location>
        <begin position="367"/>
        <end position="415"/>
    </location>
</feature>
<feature type="domain" description="Peptidase M48" evidence="13">
    <location>
        <begin position="110"/>
        <end position="326"/>
    </location>
</feature>
<dbReference type="EC" id="3.4.24.-" evidence="14"/>
<dbReference type="Pfam" id="PF01435">
    <property type="entry name" value="Peptidase_M48"/>
    <property type="match status" value="1"/>
</dbReference>
<comment type="caution">
    <text evidence="14">The sequence shown here is derived from an EMBL/GenBank/DDBJ whole genome shotgun (WGS) entry which is preliminary data.</text>
</comment>
<evidence type="ECO:0000256" key="2">
    <source>
        <dbReference type="ARBA" id="ARBA00022475"/>
    </source>
</evidence>
<keyword evidence="4 12" id="KW-0812">Transmembrane</keyword>
<dbReference type="InterPro" id="IPR001915">
    <property type="entry name" value="Peptidase_M48"/>
</dbReference>
<evidence type="ECO:0000256" key="1">
    <source>
        <dbReference type="ARBA" id="ARBA00001947"/>
    </source>
</evidence>
<protein>
    <submittedName>
        <fullName evidence="14">M48 family metalloprotease</fullName>
        <ecNumber evidence="14">3.4.24.-</ecNumber>
    </submittedName>
</protein>
<dbReference type="RefSeq" id="WP_322608461.1">
    <property type="nucleotide sequence ID" value="NZ_JARVCO010000010.1"/>
</dbReference>
<evidence type="ECO:0000313" key="14">
    <source>
        <dbReference type="EMBL" id="MDZ8118663.1"/>
    </source>
</evidence>
<feature type="transmembrane region" description="Helical" evidence="12">
    <location>
        <begin position="191"/>
        <end position="212"/>
    </location>
</feature>
<keyword evidence="10 12" id="KW-0472">Membrane</keyword>
<evidence type="ECO:0000256" key="11">
    <source>
        <dbReference type="SAM" id="MobiDB-lite"/>
    </source>
</evidence>
<dbReference type="InterPro" id="IPR050083">
    <property type="entry name" value="HtpX_protease"/>
</dbReference>
<keyword evidence="5" id="KW-0479">Metal-binding</keyword>
<reference evidence="14 15" key="1">
    <citation type="journal article" date="2024" name="Appl. Environ. Microbiol.">
        <title>Pontiella agarivorans sp. nov., a novel marine anaerobic bacterium capable of degrading macroalgal polysaccharides and fixing nitrogen.</title>
        <authorList>
            <person name="Liu N."/>
            <person name="Kivenson V."/>
            <person name="Peng X."/>
            <person name="Cui Z."/>
            <person name="Lankiewicz T.S."/>
            <person name="Gosselin K.M."/>
            <person name="English C.J."/>
            <person name="Blair E.M."/>
            <person name="O'Malley M.A."/>
            <person name="Valentine D.L."/>
        </authorList>
    </citation>
    <scope>NUCLEOTIDE SEQUENCE [LARGE SCALE GENOMIC DNA]</scope>
    <source>
        <strain evidence="14 15">NLcol2</strain>
    </source>
</reference>
<evidence type="ECO:0000256" key="5">
    <source>
        <dbReference type="ARBA" id="ARBA00022723"/>
    </source>
</evidence>
<dbReference type="GO" id="GO:0008237">
    <property type="term" value="F:metallopeptidase activity"/>
    <property type="evidence" value="ECO:0007669"/>
    <property type="project" value="UniProtKB-KW"/>
</dbReference>
<dbReference type="Gene3D" id="3.30.2010.10">
    <property type="entry name" value="Metalloproteases ('zincins'), catalytic domain"/>
    <property type="match status" value="1"/>
</dbReference>
<keyword evidence="6 14" id="KW-0378">Hydrolase</keyword>
<dbReference type="PANTHER" id="PTHR43221:SF2">
    <property type="entry name" value="PROTEASE HTPX HOMOLOG"/>
    <property type="match status" value="1"/>
</dbReference>
<sequence>MDFFARQDQARRSTLLLIAQFSIAVAGSILLVYFLPVVFWHFYKVAQATVPPDFQGWYPELFIGVCGVTLMVVLGGAALKIAELRRGGGSSVATLLGGREILPSTEDFYERRLRNVVEEMAIASGVPVPPVYVMPREKGINAFAAGFGTNDAVVAVTYGTMTGLTRDELQGVIAHEFSHILNKDMALNIQLIGFLHGLLIIGLTGRVLLHFSGDIGRSRNGAKLAFPILAAALILLAVGFTGYFFGNMIKASISRHRERLADASAVQFTRNPGGLASALKKIGGLAHGSRINCPQAGQASHMFFGSGVRSLFSTHPPLKQRIQWLEPGFNGKYEAVTLDSIATVLAQSEGAPRPVDQAQPISEIYGSSDLSQNRYNRTGASGQQGSPSASDTPRTAGGPPASRKTARTPEPINGHQLLESVGRPMEKHVETAKMLIASIPDQVREAASTPYGARMLVYFLLLDPRKEILNTQMNIIEHMAEPEVFQSLENALPSLGTIDPALRLPIVDLTIPALRFLSEHQYDAFMQVVDALAAADQKTDLFEFSLQHVLKHHLDPVFGKTPKRPIVNYYAIRGLAAEASTVLSALARKCHPSETDASDAFLAGAAVIQKPKTELQFKNSEECTWDRLDAALNKFNESSSQVKKELLAAALACMMHDHEITVSEVELFRAIAVTLDCPVPPWVTPIRMNQ</sequence>
<evidence type="ECO:0000259" key="13">
    <source>
        <dbReference type="Pfam" id="PF01435"/>
    </source>
</evidence>
<dbReference type="EMBL" id="JARVCO010000010">
    <property type="protein sequence ID" value="MDZ8118663.1"/>
    <property type="molecule type" value="Genomic_DNA"/>
</dbReference>
<gene>
    <name evidence="14" type="ORF">P9H32_08475</name>
</gene>
<feature type="transmembrane region" description="Helical" evidence="12">
    <location>
        <begin position="224"/>
        <end position="245"/>
    </location>
</feature>
<evidence type="ECO:0000256" key="12">
    <source>
        <dbReference type="SAM" id="Phobius"/>
    </source>
</evidence>
<name>A0ABU5MWZ7_9BACT</name>
<dbReference type="PANTHER" id="PTHR43221">
    <property type="entry name" value="PROTEASE HTPX"/>
    <property type="match status" value="1"/>
</dbReference>
<evidence type="ECO:0000256" key="3">
    <source>
        <dbReference type="ARBA" id="ARBA00022670"/>
    </source>
</evidence>